<organism evidence="2 3">
    <name type="scientific">Marinigracilibium pacificum</name>
    <dbReference type="NCBI Taxonomy" id="2729599"/>
    <lineage>
        <taxon>Bacteria</taxon>
        <taxon>Pseudomonadati</taxon>
        <taxon>Bacteroidota</taxon>
        <taxon>Cytophagia</taxon>
        <taxon>Cytophagales</taxon>
        <taxon>Flammeovirgaceae</taxon>
        <taxon>Marinigracilibium</taxon>
    </lineage>
</organism>
<dbReference type="EMBL" id="JABBNU010000012">
    <property type="protein sequence ID" value="NMM50289.1"/>
    <property type="molecule type" value="Genomic_DNA"/>
</dbReference>
<feature type="transmembrane region" description="Helical" evidence="1">
    <location>
        <begin position="40"/>
        <end position="59"/>
    </location>
</feature>
<sequence>MIEDSKETKKHTTIKFLIYFLYVMHFFGVIGILSDFRETFLDLTPLTILITFIIIIYSIPNRNKTTIICISTAFVIGFIAEYLGVNYGLIFGKYTYGDNLGPKILGVPPLIGINWAILSYCTATMTSFMKINTFVKAVTGALLMTSIDLFIEPVAPKTDYWYFEAGIAPVQNYFGWFFVSLIVQIVFQRSDFSKNFYVANNVLVVQTLFFVLLNIII</sequence>
<feature type="transmembrane region" description="Helical" evidence="1">
    <location>
        <begin position="171"/>
        <end position="187"/>
    </location>
</feature>
<feature type="transmembrane region" description="Helical" evidence="1">
    <location>
        <begin position="16"/>
        <end position="34"/>
    </location>
</feature>
<feature type="transmembrane region" description="Helical" evidence="1">
    <location>
        <begin position="104"/>
        <end position="121"/>
    </location>
</feature>
<accession>A0A848J7B9</accession>
<proteinExistence type="predicted"/>
<protein>
    <submittedName>
        <fullName evidence="2">Carotenoid biosynthesis protein</fullName>
    </submittedName>
</protein>
<evidence type="ECO:0000313" key="3">
    <source>
        <dbReference type="Proteomes" id="UP000559010"/>
    </source>
</evidence>
<evidence type="ECO:0000313" key="2">
    <source>
        <dbReference type="EMBL" id="NMM50289.1"/>
    </source>
</evidence>
<feature type="transmembrane region" description="Helical" evidence="1">
    <location>
        <begin position="196"/>
        <end position="216"/>
    </location>
</feature>
<dbReference type="PANTHER" id="PTHR39419:SF1">
    <property type="entry name" value="SLL0814 PROTEIN"/>
    <property type="match status" value="1"/>
</dbReference>
<keyword evidence="3" id="KW-1185">Reference proteome</keyword>
<dbReference type="InterPro" id="IPR007354">
    <property type="entry name" value="CruF-like"/>
</dbReference>
<keyword evidence="1" id="KW-0812">Transmembrane</keyword>
<dbReference type="Pfam" id="PF04240">
    <property type="entry name" value="Caroten_synth"/>
    <property type="match status" value="1"/>
</dbReference>
<reference evidence="2 3" key="1">
    <citation type="submission" date="2020-04" db="EMBL/GenBank/DDBJ databases">
        <title>Flammeovirgaceae bacterium KN852 isolated from deep sea.</title>
        <authorList>
            <person name="Zhang D.-C."/>
        </authorList>
    </citation>
    <scope>NUCLEOTIDE SEQUENCE [LARGE SCALE GENOMIC DNA]</scope>
    <source>
        <strain evidence="2 3">KN852</strain>
    </source>
</reference>
<dbReference type="PANTHER" id="PTHR39419">
    <property type="entry name" value="SLL0814 PROTEIN"/>
    <property type="match status" value="1"/>
</dbReference>
<keyword evidence="1" id="KW-1133">Transmembrane helix</keyword>
<gene>
    <name evidence="2" type="ORF">HH304_17910</name>
</gene>
<feature type="transmembrane region" description="Helical" evidence="1">
    <location>
        <begin position="133"/>
        <end position="151"/>
    </location>
</feature>
<keyword evidence="1" id="KW-0472">Membrane</keyword>
<name>A0A848J7B9_9BACT</name>
<comment type="caution">
    <text evidence="2">The sequence shown here is derived from an EMBL/GenBank/DDBJ whole genome shotgun (WGS) entry which is preliminary data.</text>
</comment>
<evidence type="ECO:0000256" key="1">
    <source>
        <dbReference type="SAM" id="Phobius"/>
    </source>
</evidence>
<dbReference type="AlphaFoldDB" id="A0A848J7B9"/>
<dbReference type="RefSeq" id="WP_169684656.1">
    <property type="nucleotide sequence ID" value="NZ_JABBNU010000012.1"/>
</dbReference>
<feature type="transmembrane region" description="Helical" evidence="1">
    <location>
        <begin position="66"/>
        <end position="84"/>
    </location>
</feature>
<dbReference type="Proteomes" id="UP000559010">
    <property type="component" value="Unassembled WGS sequence"/>
</dbReference>